<accession>A0A4R7VK89</accession>
<keyword evidence="1" id="KW-0472">Membrane</keyword>
<comment type="caution">
    <text evidence="2">The sequence shown here is derived from an EMBL/GenBank/DDBJ whole genome shotgun (WGS) entry which is preliminary data.</text>
</comment>
<protein>
    <recommendedName>
        <fullName evidence="4">DUF502 domain-containing protein</fullName>
    </recommendedName>
</protein>
<sequence length="211" mass="22478">MFKFIKTTVIGGLLFILPLVLIVVLIEKAIHLLRGPVEKLLPMFKGYDVAGVTLVSVATLLGLIVLCFLAGLLARTSAAARAMEATENKLLSNLPGYQLFKDSTARFAGLENEDGSKVGIIAEGEGFRLCLIVESVDDWLTIFMPDGGPAGGTAGEVRLVPAAHVIITDLSWLTLATGLRRGGRGMLAQMQPWVPKADQGALTTTYVTSLP</sequence>
<reference evidence="2 3" key="1">
    <citation type="submission" date="2019-03" db="EMBL/GenBank/DDBJ databases">
        <title>Genomic analyses of the natural microbiome of Caenorhabditis elegans.</title>
        <authorList>
            <person name="Samuel B."/>
        </authorList>
    </citation>
    <scope>NUCLEOTIDE SEQUENCE [LARGE SCALE GENOMIC DNA]</scope>
    <source>
        <strain evidence="2 3">BIGb0525</strain>
    </source>
</reference>
<feature type="transmembrane region" description="Helical" evidence="1">
    <location>
        <begin position="12"/>
        <end position="30"/>
    </location>
</feature>
<dbReference type="Proteomes" id="UP000295804">
    <property type="component" value="Unassembled WGS sequence"/>
</dbReference>
<feature type="transmembrane region" description="Helical" evidence="1">
    <location>
        <begin position="50"/>
        <end position="74"/>
    </location>
</feature>
<keyword evidence="1" id="KW-1133">Transmembrane helix</keyword>
<evidence type="ECO:0000313" key="3">
    <source>
        <dbReference type="Proteomes" id="UP000295804"/>
    </source>
</evidence>
<evidence type="ECO:0008006" key="4">
    <source>
        <dbReference type="Google" id="ProtNLM"/>
    </source>
</evidence>
<dbReference type="RefSeq" id="WP_134175618.1">
    <property type="nucleotide sequence ID" value="NZ_SOCQ01000004.1"/>
</dbReference>
<proteinExistence type="predicted"/>
<keyword evidence="1" id="KW-0812">Transmembrane</keyword>
<evidence type="ECO:0000313" key="2">
    <source>
        <dbReference type="EMBL" id="TDV49645.1"/>
    </source>
</evidence>
<evidence type="ECO:0000256" key="1">
    <source>
        <dbReference type="SAM" id="Phobius"/>
    </source>
</evidence>
<dbReference type="EMBL" id="SOCQ01000004">
    <property type="protein sequence ID" value="TDV49645.1"/>
    <property type="molecule type" value="Genomic_DNA"/>
</dbReference>
<dbReference type="AlphaFoldDB" id="A0A4R7VK89"/>
<organism evidence="2 3">
    <name type="scientific">Pseudomonas helmanticensis</name>
    <dbReference type="NCBI Taxonomy" id="1471381"/>
    <lineage>
        <taxon>Bacteria</taxon>
        <taxon>Pseudomonadati</taxon>
        <taxon>Pseudomonadota</taxon>
        <taxon>Gammaproteobacteria</taxon>
        <taxon>Pseudomonadales</taxon>
        <taxon>Pseudomonadaceae</taxon>
        <taxon>Pseudomonas</taxon>
    </lineage>
</organism>
<gene>
    <name evidence="2" type="ORF">EDF87_104291</name>
</gene>
<name>A0A4R7VK89_9PSED</name>